<reference evidence="1" key="1">
    <citation type="journal article" date="2014" name="Front. Microbiol.">
        <title>High frequency of phylogenetically diverse reductive dehalogenase-homologous genes in deep subseafloor sedimentary metagenomes.</title>
        <authorList>
            <person name="Kawai M."/>
            <person name="Futagami T."/>
            <person name="Toyoda A."/>
            <person name="Takaki Y."/>
            <person name="Nishi S."/>
            <person name="Hori S."/>
            <person name="Arai W."/>
            <person name="Tsubouchi T."/>
            <person name="Morono Y."/>
            <person name="Uchiyama I."/>
            <person name="Ito T."/>
            <person name="Fujiyama A."/>
            <person name="Inagaki F."/>
            <person name="Takami H."/>
        </authorList>
    </citation>
    <scope>NUCLEOTIDE SEQUENCE</scope>
    <source>
        <strain evidence="1">Expedition CK06-06</strain>
    </source>
</reference>
<protein>
    <submittedName>
        <fullName evidence="1">Uncharacterized protein</fullName>
    </submittedName>
</protein>
<comment type="caution">
    <text evidence="1">The sequence shown here is derived from an EMBL/GenBank/DDBJ whole genome shotgun (WGS) entry which is preliminary data.</text>
</comment>
<gene>
    <name evidence="1" type="ORF">S03H2_25773</name>
</gene>
<proteinExistence type="predicted"/>
<feature type="non-terminal residue" evidence="1">
    <location>
        <position position="1"/>
    </location>
</feature>
<accession>X1ET06</accession>
<dbReference type="EMBL" id="BARU01014693">
    <property type="protein sequence ID" value="GAH35717.1"/>
    <property type="molecule type" value="Genomic_DNA"/>
</dbReference>
<organism evidence="1">
    <name type="scientific">marine sediment metagenome</name>
    <dbReference type="NCBI Taxonomy" id="412755"/>
    <lineage>
        <taxon>unclassified sequences</taxon>
        <taxon>metagenomes</taxon>
        <taxon>ecological metagenomes</taxon>
    </lineage>
</organism>
<name>X1ET06_9ZZZZ</name>
<dbReference type="AlphaFoldDB" id="X1ET06"/>
<evidence type="ECO:0000313" key="1">
    <source>
        <dbReference type="EMBL" id="GAH35717.1"/>
    </source>
</evidence>
<sequence length="34" mass="3989">ILENPGIEPDGETPFELMKVYEVQAWRERPDSSR</sequence>